<protein>
    <recommendedName>
        <fullName evidence="1">Heterokaryon incompatibility domain-containing protein</fullName>
    </recommendedName>
</protein>
<evidence type="ECO:0000313" key="3">
    <source>
        <dbReference type="Proteomes" id="UP000766486"/>
    </source>
</evidence>
<dbReference type="Pfam" id="PF06985">
    <property type="entry name" value="HET"/>
    <property type="match status" value="1"/>
</dbReference>
<accession>A0ABY6ULF1</accession>
<gene>
    <name evidence="2" type="ORF">CLO192961_LOCUS320752</name>
</gene>
<organism evidence="2 3">
    <name type="scientific">Bionectria ochroleuca</name>
    <name type="common">Gliocladium roseum</name>
    <dbReference type="NCBI Taxonomy" id="29856"/>
    <lineage>
        <taxon>Eukaryota</taxon>
        <taxon>Fungi</taxon>
        <taxon>Dikarya</taxon>
        <taxon>Ascomycota</taxon>
        <taxon>Pezizomycotina</taxon>
        <taxon>Sordariomycetes</taxon>
        <taxon>Hypocreomycetidae</taxon>
        <taxon>Hypocreales</taxon>
        <taxon>Bionectriaceae</taxon>
        <taxon>Clonostachys</taxon>
    </lineage>
</organism>
<keyword evidence="3" id="KW-1185">Reference proteome</keyword>
<proteinExistence type="predicted"/>
<dbReference type="Proteomes" id="UP000766486">
    <property type="component" value="Unassembled WGS sequence"/>
</dbReference>
<feature type="domain" description="Heterokaryon incompatibility" evidence="1">
    <location>
        <begin position="300"/>
        <end position="463"/>
    </location>
</feature>
<dbReference type="EMBL" id="CABFNS010000844">
    <property type="protein sequence ID" value="VUC32125.1"/>
    <property type="molecule type" value="Genomic_DNA"/>
</dbReference>
<dbReference type="InterPro" id="IPR010730">
    <property type="entry name" value="HET"/>
</dbReference>
<evidence type="ECO:0000259" key="1">
    <source>
        <dbReference type="Pfam" id="PF06985"/>
    </source>
</evidence>
<dbReference type="PANTHER" id="PTHR33112:SF16">
    <property type="entry name" value="HETEROKARYON INCOMPATIBILITY DOMAIN-CONTAINING PROTEIN"/>
    <property type="match status" value="1"/>
</dbReference>
<reference evidence="2 3" key="1">
    <citation type="submission" date="2019-06" db="EMBL/GenBank/DDBJ databases">
        <authorList>
            <person name="Broberg M."/>
        </authorList>
    </citation>
    <scope>NUCLEOTIDE SEQUENCE [LARGE SCALE GENOMIC DNA]</scope>
</reference>
<name>A0ABY6ULF1_BIOOC</name>
<dbReference type="PANTHER" id="PTHR33112">
    <property type="entry name" value="DOMAIN PROTEIN, PUTATIVE-RELATED"/>
    <property type="match status" value="1"/>
</dbReference>
<sequence>MLDPIEAEDAQYKAFICAVCKGFGDWDPNSTSSRRRCKFRGYLSSEWIYIHHPNLTTLKQSADVGCHMCSFFLSALEELGSQFSAAVLEAERLDLQLNRGDRAADVHDFEGDTDNVARLAGSVVRHLDYQCKYMRFEGPYTDDLELSTHRWEIWSEERITRWPEQTECAGRILLVTGNLSDYQPVDEDPPRMQIHVLSSSLSSFQNHGALWTTADLHFSKEDDIDTEIDHRPSTNLLSKPHLRLIQRWRDECQEKHERCRVTGTSGGTLPNRVVEIFSTDGNLDTVQVIKTHQVRGAHRYACMSYCWGDRTQSCMTTSRNFPKSLDLEKLPQTIADAIRLCHGLGFRYLWVDSLCIVQGDLEDWRRESSRMHAIYGGSDLTISTPICDNATQSFITRRRFETCLPGPRIRMRHVNQAPSSRRSLWITRNWEQDNLMDFLRYGNQFDYKSPKNPWMTRGWTLQEWMLSPRVLHISRMTWWDCMEAYGNEITMRQMRAAEIPRSLTATDGGLSWPSLVTHYTMRKFTSETDRLPALAGIAIMYQHHRGHTYVAGLWLETLLGSLTWRRAINSRSRRSSGYTQGAIPSWSWASIEAHIEAIEYRDIFSATIRSLVCDYDPPDSILTVKQAWIDIEAPLAIITNTKRIRHTMRSERFVKSQISTGFGKNWEGTLDVDDWHLEEEVTKKSVFLMLIGRSPYFYQTGLIVQSVDVVDGISRFRRVGEAHCNFRDPIDWERKCLRLI</sequence>
<comment type="caution">
    <text evidence="2">The sequence shown here is derived from an EMBL/GenBank/DDBJ whole genome shotgun (WGS) entry which is preliminary data.</text>
</comment>
<evidence type="ECO:0000313" key="2">
    <source>
        <dbReference type="EMBL" id="VUC32125.1"/>
    </source>
</evidence>